<proteinExistence type="predicted"/>
<accession>A0A1F2P7H1</accession>
<dbReference type="AlphaFoldDB" id="A0A1F2P7H1"/>
<reference evidence="1" key="1">
    <citation type="submission" date="2016-05" db="EMBL/GenBank/DDBJ databases">
        <title>Microbial consortia oxidize butane by reversing methanogenesis.</title>
        <authorList>
            <person name="Laso-Perez R."/>
            <person name="Richter M."/>
            <person name="Wegener G."/>
            <person name="Musat F."/>
        </authorList>
    </citation>
    <scope>NUCLEOTIDE SEQUENCE [LARGE SCALE GENOMIC DNA]</scope>
    <source>
        <strain evidence="1">BOX1</strain>
    </source>
</reference>
<protein>
    <submittedName>
        <fullName evidence="1">Uncharacterized protein</fullName>
    </submittedName>
</protein>
<name>A0A1F2P7H1_9EURY</name>
<gene>
    <name evidence="1" type="ORF">SBU_000235</name>
</gene>
<organism evidence="1 2">
    <name type="scientific">Candidatus Syntropharchaeum butanivorans</name>
    <dbReference type="NCBI Taxonomy" id="1839936"/>
    <lineage>
        <taxon>Archaea</taxon>
        <taxon>Methanobacteriati</taxon>
        <taxon>Methanobacteriota</taxon>
        <taxon>Stenosarchaea group</taxon>
        <taxon>Methanomicrobia</taxon>
        <taxon>Methanosarcinales</taxon>
        <taxon>ANME-2 cluster</taxon>
        <taxon>Candidatus Syntropharchaeum</taxon>
    </lineage>
</organism>
<dbReference type="EMBL" id="LYOR01000001">
    <property type="protein sequence ID" value="OFV66942.1"/>
    <property type="molecule type" value="Genomic_DNA"/>
</dbReference>
<sequence length="54" mass="6397">MYKDGAEGFEMSSSIKRIPKILFQPQGRYLKHVKNLSRCTLNEIGEEKRWRNRG</sequence>
<evidence type="ECO:0000313" key="1">
    <source>
        <dbReference type="EMBL" id="OFV66942.1"/>
    </source>
</evidence>
<dbReference type="STRING" id="1839936.SBU_000235"/>
<evidence type="ECO:0000313" key="2">
    <source>
        <dbReference type="Proteomes" id="UP000185779"/>
    </source>
</evidence>
<comment type="caution">
    <text evidence="1">The sequence shown here is derived from an EMBL/GenBank/DDBJ whole genome shotgun (WGS) entry which is preliminary data.</text>
</comment>
<keyword evidence="2" id="KW-1185">Reference proteome</keyword>
<dbReference type="Proteomes" id="UP000185779">
    <property type="component" value="Unassembled WGS sequence"/>
</dbReference>